<dbReference type="SMART" id="SM00387">
    <property type="entry name" value="HATPase_c"/>
    <property type="match status" value="1"/>
</dbReference>
<keyword evidence="10" id="KW-1185">Reference proteome</keyword>
<dbReference type="InterPro" id="IPR004358">
    <property type="entry name" value="Sig_transdc_His_kin-like_C"/>
</dbReference>
<keyword evidence="7" id="KW-0472">Membrane</keyword>
<dbReference type="PANTHER" id="PTHR43711">
    <property type="entry name" value="TWO-COMPONENT HISTIDINE KINASE"/>
    <property type="match status" value="1"/>
</dbReference>
<evidence type="ECO:0000313" key="10">
    <source>
        <dbReference type="Proteomes" id="UP000646484"/>
    </source>
</evidence>
<sequence>MNYGQRLAGIAVELLHGVEPENIPLHNASDDFGAHLNKSLVVKYNLDPAVVGEPVTYFNVPLSFWEENRRVLLNALIGSLVFVLVVMIGFYFYRTKNYLKWQQKLSESLKSSLENQLHVSETLETFLQEKTEAEAVNQMLLRMLEEYNADRAYIFELDRSGQYCDNTYEIVAEGIEPQKEYLQHILLANSGNFYSMVWQNELLAVDDLEATRGSIPEEEWQILANQGIQSILVAPLHSNNRTWGFVGVDFVREKKVWTEQDKLYLSTLSHVLCIGMSHYRSEILQKESELRFGYLYRNTSLAICLFDTKGVLQEVNECFLEATGIMNKKDLLGLSLYSLRFLSDERWKVLDGTGQLVMDYVFSPKAWKEAYGIYSRRVSSCYFTVHVKELKDEVDNTLGYMMVWIDNTVLVEARAKAEESDRLKSAFIANMSHEIRTPLNAIVGFSELLTTDEEVEKEERDEYIKLIRTNTDLLLQLINDILDLSKIEAGVLDFVPEKVDLELLLSGIEALYKMKVRENVNVEFVSKHTGLQFLFVDKNRLSQVICNYLNNALKFTAKGHIYFGYEVRENDVYFFVEDTGTGIPREKQESIFQRFVKLDSFKQGTGLGLSICSTIVEKWKGQIGVKSEEGRGSTFWFTVPRL</sequence>
<name>A0ABR7CV07_9BACT</name>
<dbReference type="InterPro" id="IPR003661">
    <property type="entry name" value="HisK_dim/P_dom"/>
</dbReference>
<evidence type="ECO:0000256" key="7">
    <source>
        <dbReference type="SAM" id="Phobius"/>
    </source>
</evidence>
<dbReference type="InterPro" id="IPR005467">
    <property type="entry name" value="His_kinase_dom"/>
</dbReference>
<keyword evidence="3" id="KW-0597">Phosphoprotein</keyword>
<feature type="domain" description="Histidine kinase" evidence="8">
    <location>
        <begin position="430"/>
        <end position="642"/>
    </location>
</feature>
<protein>
    <recommendedName>
        <fullName evidence="2">histidine kinase</fullName>
        <ecNumber evidence="2">2.7.13.3</ecNumber>
    </recommendedName>
</protein>
<dbReference type="SUPFAM" id="SSF55874">
    <property type="entry name" value="ATPase domain of HSP90 chaperone/DNA topoisomerase II/histidine kinase"/>
    <property type="match status" value="1"/>
</dbReference>
<dbReference type="InterPro" id="IPR003018">
    <property type="entry name" value="GAF"/>
</dbReference>
<dbReference type="PRINTS" id="PR00344">
    <property type="entry name" value="BCTRLSENSOR"/>
</dbReference>
<dbReference type="SUPFAM" id="SSF47384">
    <property type="entry name" value="Homodimeric domain of signal transducing histidine kinase"/>
    <property type="match status" value="1"/>
</dbReference>
<dbReference type="PANTHER" id="PTHR43711:SF31">
    <property type="entry name" value="HISTIDINE KINASE"/>
    <property type="match status" value="1"/>
</dbReference>
<accession>A0ABR7CV07</accession>
<evidence type="ECO:0000256" key="3">
    <source>
        <dbReference type="ARBA" id="ARBA00022553"/>
    </source>
</evidence>
<dbReference type="Pfam" id="PF00512">
    <property type="entry name" value="HisKA"/>
    <property type="match status" value="1"/>
</dbReference>
<proteinExistence type="predicted"/>
<dbReference type="Pfam" id="PF02518">
    <property type="entry name" value="HATPase_c"/>
    <property type="match status" value="1"/>
</dbReference>
<dbReference type="PROSITE" id="PS50109">
    <property type="entry name" value="HIS_KIN"/>
    <property type="match status" value="1"/>
</dbReference>
<evidence type="ECO:0000313" key="9">
    <source>
        <dbReference type="EMBL" id="MBC5619511.1"/>
    </source>
</evidence>
<comment type="catalytic activity">
    <reaction evidence="1">
        <text>ATP + protein L-histidine = ADP + protein N-phospho-L-histidine.</text>
        <dbReference type="EC" id="2.7.13.3"/>
    </reaction>
</comment>
<dbReference type="GO" id="GO:0016301">
    <property type="term" value="F:kinase activity"/>
    <property type="evidence" value="ECO:0007669"/>
    <property type="project" value="UniProtKB-KW"/>
</dbReference>
<keyword evidence="7" id="KW-1133">Transmembrane helix</keyword>
<dbReference type="Pfam" id="PF01590">
    <property type="entry name" value="GAF"/>
    <property type="match status" value="1"/>
</dbReference>
<reference evidence="9 10" key="1">
    <citation type="submission" date="2020-08" db="EMBL/GenBank/DDBJ databases">
        <title>Genome public.</title>
        <authorList>
            <person name="Liu C."/>
            <person name="Sun Q."/>
        </authorList>
    </citation>
    <scope>NUCLEOTIDE SEQUENCE [LARGE SCALE GENOMIC DNA]</scope>
    <source>
        <strain evidence="9 10">NSJ-56</strain>
    </source>
</reference>
<keyword evidence="6" id="KW-0902">Two-component regulatory system</keyword>
<evidence type="ECO:0000256" key="1">
    <source>
        <dbReference type="ARBA" id="ARBA00000085"/>
    </source>
</evidence>
<evidence type="ECO:0000256" key="6">
    <source>
        <dbReference type="ARBA" id="ARBA00023012"/>
    </source>
</evidence>
<dbReference type="Gene3D" id="1.10.287.130">
    <property type="match status" value="1"/>
</dbReference>
<dbReference type="InterPro" id="IPR035965">
    <property type="entry name" value="PAS-like_dom_sf"/>
</dbReference>
<dbReference type="EC" id="2.7.13.3" evidence="2"/>
<dbReference type="Gene3D" id="3.30.565.10">
    <property type="entry name" value="Histidine kinase-like ATPase, C-terminal domain"/>
    <property type="match status" value="1"/>
</dbReference>
<dbReference type="InterPro" id="IPR029016">
    <property type="entry name" value="GAF-like_dom_sf"/>
</dbReference>
<dbReference type="InterPro" id="IPR036097">
    <property type="entry name" value="HisK_dim/P_sf"/>
</dbReference>
<comment type="caution">
    <text evidence="9">The sequence shown here is derived from an EMBL/GenBank/DDBJ whole genome shotgun (WGS) entry which is preliminary data.</text>
</comment>
<dbReference type="CDD" id="cd00082">
    <property type="entry name" value="HisKA"/>
    <property type="match status" value="1"/>
</dbReference>
<dbReference type="Proteomes" id="UP000646484">
    <property type="component" value="Unassembled WGS sequence"/>
</dbReference>
<keyword evidence="4" id="KW-0808">Transferase</keyword>
<dbReference type="InterPro" id="IPR003594">
    <property type="entry name" value="HATPase_dom"/>
</dbReference>
<keyword evidence="7" id="KW-0812">Transmembrane</keyword>
<dbReference type="Gene3D" id="3.30.450.40">
    <property type="match status" value="1"/>
</dbReference>
<gene>
    <name evidence="9" type="ORF">H8S64_00200</name>
</gene>
<feature type="transmembrane region" description="Helical" evidence="7">
    <location>
        <begin position="71"/>
        <end position="93"/>
    </location>
</feature>
<keyword evidence="5 9" id="KW-0418">Kinase</keyword>
<evidence type="ECO:0000259" key="8">
    <source>
        <dbReference type="PROSITE" id="PS50109"/>
    </source>
</evidence>
<dbReference type="SUPFAM" id="SSF55781">
    <property type="entry name" value="GAF domain-like"/>
    <property type="match status" value="1"/>
</dbReference>
<dbReference type="InterPro" id="IPR036890">
    <property type="entry name" value="HATPase_C_sf"/>
</dbReference>
<dbReference type="SUPFAM" id="SSF55785">
    <property type="entry name" value="PYP-like sensor domain (PAS domain)"/>
    <property type="match status" value="1"/>
</dbReference>
<dbReference type="EMBL" id="JACOOH010000001">
    <property type="protein sequence ID" value="MBC5619511.1"/>
    <property type="molecule type" value="Genomic_DNA"/>
</dbReference>
<evidence type="ECO:0000256" key="5">
    <source>
        <dbReference type="ARBA" id="ARBA00022777"/>
    </source>
</evidence>
<dbReference type="Gene3D" id="3.30.450.20">
    <property type="entry name" value="PAS domain"/>
    <property type="match status" value="1"/>
</dbReference>
<evidence type="ECO:0000256" key="2">
    <source>
        <dbReference type="ARBA" id="ARBA00012438"/>
    </source>
</evidence>
<evidence type="ECO:0000256" key="4">
    <source>
        <dbReference type="ARBA" id="ARBA00022679"/>
    </source>
</evidence>
<dbReference type="InterPro" id="IPR050736">
    <property type="entry name" value="Sensor_HK_Regulatory"/>
</dbReference>
<dbReference type="SMART" id="SM00388">
    <property type="entry name" value="HisKA"/>
    <property type="match status" value="1"/>
</dbReference>
<organism evidence="9 10">
    <name type="scientific">Butyricimonas hominis</name>
    <dbReference type="NCBI Taxonomy" id="2763032"/>
    <lineage>
        <taxon>Bacteria</taxon>
        <taxon>Pseudomonadati</taxon>
        <taxon>Bacteroidota</taxon>
        <taxon>Bacteroidia</taxon>
        <taxon>Bacteroidales</taxon>
        <taxon>Odoribacteraceae</taxon>
        <taxon>Butyricimonas</taxon>
    </lineage>
</organism>